<evidence type="ECO:0000313" key="10">
    <source>
        <dbReference type="Proteomes" id="UP000070687"/>
    </source>
</evidence>
<keyword evidence="5 7" id="KW-1133">Transmembrane helix</keyword>
<dbReference type="Pfam" id="PF13632">
    <property type="entry name" value="Glyco_trans_2_3"/>
    <property type="match status" value="1"/>
</dbReference>
<keyword evidence="3 9" id="KW-0808">Transferase</keyword>
<proteinExistence type="predicted"/>
<feature type="transmembrane region" description="Helical" evidence="7">
    <location>
        <begin position="373"/>
        <end position="396"/>
    </location>
</feature>
<comment type="subcellular location">
    <subcellularLocation>
        <location evidence="1">Membrane</location>
        <topology evidence="1">Multi-pass membrane protein</topology>
    </subcellularLocation>
</comment>
<evidence type="ECO:0000256" key="5">
    <source>
        <dbReference type="ARBA" id="ARBA00022989"/>
    </source>
</evidence>
<dbReference type="RefSeq" id="WP_230953100.1">
    <property type="nucleotide sequence ID" value="NZ_KQ956869.1"/>
</dbReference>
<feature type="transmembrane region" description="Helical" evidence="7">
    <location>
        <begin position="338"/>
        <end position="361"/>
    </location>
</feature>
<feature type="transmembrane region" description="Helical" evidence="7">
    <location>
        <begin position="403"/>
        <end position="422"/>
    </location>
</feature>
<feature type="transmembrane region" description="Helical" evidence="7">
    <location>
        <begin position="39"/>
        <end position="56"/>
    </location>
</feature>
<name>A0A133NSK9_GARVA</name>
<organism evidence="9 10">
    <name type="scientific">Gardnerella vaginalis</name>
    <dbReference type="NCBI Taxonomy" id="2702"/>
    <lineage>
        <taxon>Bacteria</taxon>
        <taxon>Bacillati</taxon>
        <taxon>Actinomycetota</taxon>
        <taxon>Actinomycetes</taxon>
        <taxon>Bifidobacteriales</taxon>
        <taxon>Bifidobacteriaceae</taxon>
        <taxon>Gardnerella</taxon>
    </lineage>
</organism>
<dbReference type="Proteomes" id="UP000070687">
    <property type="component" value="Unassembled WGS sequence"/>
</dbReference>
<gene>
    <name evidence="9" type="ORF">HMPREF3208_01132</name>
</gene>
<keyword evidence="6 7" id="KW-0472">Membrane</keyword>
<dbReference type="Gene3D" id="3.90.550.10">
    <property type="entry name" value="Spore Coat Polysaccharide Biosynthesis Protein SpsA, Chain A"/>
    <property type="match status" value="1"/>
</dbReference>
<feature type="domain" description="Glycosyltransferase 2-like" evidence="8">
    <location>
        <begin position="174"/>
        <end position="383"/>
    </location>
</feature>
<dbReference type="GO" id="GO:0016020">
    <property type="term" value="C:membrane"/>
    <property type="evidence" value="ECO:0007669"/>
    <property type="project" value="UniProtKB-SubCell"/>
</dbReference>
<dbReference type="InterPro" id="IPR029044">
    <property type="entry name" value="Nucleotide-diphossugar_trans"/>
</dbReference>
<evidence type="ECO:0000256" key="7">
    <source>
        <dbReference type="SAM" id="Phobius"/>
    </source>
</evidence>
<dbReference type="EMBL" id="LRQB01000074">
    <property type="protein sequence ID" value="KXA19248.1"/>
    <property type="molecule type" value="Genomic_DNA"/>
</dbReference>
<evidence type="ECO:0000256" key="3">
    <source>
        <dbReference type="ARBA" id="ARBA00022679"/>
    </source>
</evidence>
<evidence type="ECO:0000256" key="6">
    <source>
        <dbReference type="ARBA" id="ARBA00023136"/>
    </source>
</evidence>
<evidence type="ECO:0000256" key="4">
    <source>
        <dbReference type="ARBA" id="ARBA00022692"/>
    </source>
</evidence>
<evidence type="ECO:0000313" key="9">
    <source>
        <dbReference type="EMBL" id="KXA19248.1"/>
    </source>
</evidence>
<accession>A0A133NSK9</accession>
<dbReference type="AlphaFoldDB" id="A0A133NSK9"/>
<protein>
    <submittedName>
        <fullName evidence="9">Glycosyltransferase, group 2 family protein</fullName>
    </submittedName>
</protein>
<sequence length="523" mass="61124">MLKRASLYVTILITWLLLFLIFTPFAIREYVFSGTRNTTLDILIALNAIFIIYFWLNGTKDIIYVLWFYLHKKSITQYVQKVSCMPIPANKRIVMLYCTCNDFEGDSLTQCLKQKYAGSVKTVILDDSSDPNYKNKVDEYAKEHNVEVVRRENRKGFKAGNLNNYLHGRTDYDYFVILDSDEIIPPDFIIRCLQYFQYFKNAGIVQCNHVATRNINRFMHLLHIGVNSHWPVYQTMKHHYGFMSLLGHGAMVSRECYEAVDGLPEVVAEDLCLSIEARSKGYYVAFAPNITCEEQYPIDYLAFKKRHSKWTQGNFEFMKCYTKRIFTSKMRWFEKLDIFLFTYNLPLTSLFTCYVAMNIIFFPALHYDLHYPAWLLLPTLIFFMAPMLNDVFFWLGKVSLKHLLLYMLFTFCLYGSMLYVSMKSSFLALTGRKAIFVVTPKTTQHITLVESLRMNVQEIIFSIVLITLSCAFKGGILPVILIVAPTLFSIYLTMYSNSKKPIDTPHHVRNNYKTRRPLAHAYR</sequence>
<dbReference type="PANTHER" id="PTHR43867:SF2">
    <property type="entry name" value="CELLULOSE SYNTHASE CATALYTIC SUBUNIT A [UDP-FORMING]"/>
    <property type="match status" value="1"/>
</dbReference>
<feature type="transmembrane region" description="Helical" evidence="7">
    <location>
        <begin position="7"/>
        <end position="27"/>
    </location>
</feature>
<dbReference type="InterPro" id="IPR001173">
    <property type="entry name" value="Glyco_trans_2-like"/>
</dbReference>
<dbReference type="SUPFAM" id="SSF53448">
    <property type="entry name" value="Nucleotide-diphospho-sugar transferases"/>
    <property type="match status" value="1"/>
</dbReference>
<dbReference type="PANTHER" id="PTHR43867">
    <property type="entry name" value="CELLULOSE SYNTHASE CATALYTIC SUBUNIT A [UDP-FORMING]"/>
    <property type="match status" value="1"/>
</dbReference>
<keyword evidence="2" id="KW-0328">Glycosyltransferase</keyword>
<dbReference type="PATRIC" id="fig|2702.100.peg.1118"/>
<dbReference type="GO" id="GO:0016757">
    <property type="term" value="F:glycosyltransferase activity"/>
    <property type="evidence" value="ECO:0007669"/>
    <property type="project" value="UniProtKB-KW"/>
</dbReference>
<feature type="transmembrane region" description="Helical" evidence="7">
    <location>
        <begin position="459"/>
        <end position="492"/>
    </location>
</feature>
<comment type="caution">
    <text evidence="9">The sequence shown here is derived from an EMBL/GenBank/DDBJ whole genome shotgun (WGS) entry which is preliminary data.</text>
</comment>
<evidence type="ECO:0000256" key="1">
    <source>
        <dbReference type="ARBA" id="ARBA00004141"/>
    </source>
</evidence>
<evidence type="ECO:0000256" key="2">
    <source>
        <dbReference type="ARBA" id="ARBA00022676"/>
    </source>
</evidence>
<dbReference type="InterPro" id="IPR050321">
    <property type="entry name" value="Glycosyltr_2/OpgH_subfam"/>
</dbReference>
<keyword evidence="4 7" id="KW-0812">Transmembrane</keyword>
<reference evidence="9 10" key="1">
    <citation type="submission" date="2016-01" db="EMBL/GenBank/DDBJ databases">
        <authorList>
            <person name="Oliw E.H."/>
        </authorList>
    </citation>
    <scope>NUCLEOTIDE SEQUENCE [LARGE SCALE GENOMIC DNA]</scope>
    <source>
        <strain evidence="9 10">PSS_7772B</strain>
    </source>
</reference>
<evidence type="ECO:0000259" key="8">
    <source>
        <dbReference type="Pfam" id="PF13632"/>
    </source>
</evidence>